<protein>
    <submittedName>
        <fullName evidence="1">Uncharacterized protein</fullName>
    </submittedName>
</protein>
<evidence type="ECO:0000313" key="2">
    <source>
        <dbReference type="Proteomes" id="UP000029844"/>
    </source>
</evidence>
<dbReference type="Proteomes" id="UP000029844">
    <property type="component" value="Unassembled WGS sequence"/>
</dbReference>
<comment type="caution">
    <text evidence="1">The sequence shown here is derived from an EMBL/GenBank/DDBJ whole genome shotgun (WGS) entry which is preliminary data.</text>
</comment>
<name>A0A099WCU1_9LIST</name>
<dbReference type="OrthoDB" id="9887987at2"/>
<evidence type="ECO:0000313" key="1">
    <source>
        <dbReference type="EMBL" id="KGL42832.1"/>
    </source>
</evidence>
<reference evidence="1 2" key="1">
    <citation type="submission" date="2014-05" db="EMBL/GenBank/DDBJ databases">
        <title>Novel Listeriaceae from food processing environments.</title>
        <authorList>
            <person name="den Bakker H.C."/>
        </authorList>
    </citation>
    <scope>NUCLEOTIDE SEQUENCE [LARGE SCALE GENOMIC DNA]</scope>
    <source>
        <strain evidence="1 2">FSL A5-0281</strain>
    </source>
</reference>
<sequence>MTIIEKLNNGQYEIGDLENYLSIGNAIVFYNTMHEIIDKKITDPSIVQALINISGRREQTLEDKMLGFYTVGDFALATLKKLGIDLASLKEYTRLDSFEKELIDELAESGDL</sequence>
<dbReference type="AlphaFoldDB" id="A0A099WCU1"/>
<keyword evidence="2" id="KW-1185">Reference proteome</keyword>
<proteinExistence type="predicted"/>
<accession>A0A099WCU1</accession>
<dbReference type="STRING" id="1552123.EP57_05070"/>
<organism evidence="1 2">
    <name type="scientific">Listeria booriae</name>
    <dbReference type="NCBI Taxonomy" id="1552123"/>
    <lineage>
        <taxon>Bacteria</taxon>
        <taxon>Bacillati</taxon>
        <taxon>Bacillota</taxon>
        <taxon>Bacilli</taxon>
        <taxon>Bacillales</taxon>
        <taxon>Listeriaceae</taxon>
        <taxon>Listeria</taxon>
    </lineage>
</organism>
<dbReference type="EMBL" id="JNFA01000011">
    <property type="protein sequence ID" value="KGL42832.1"/>
    <property type="molecule type" value="Genomic_DNA"/>
</dbReference>
<dbReference type="RefSeq" id="WP_052167565.1">
    <property type="nucleotide sequence ID" value="NZ_CBCSHQ010000001.1"/>
</dbReference>
<dbReference type="GeneID" id="58719003"/>
<gene>
    <name evidence="1" type="ORF">EP57_05070</name>
</gene>